<sequence length="100" mass="11665">MTETDDGLSWSELNDVERIGHAYRDWDEQVTISLNCGVSLVFNEYFDAWTVHGPGDAEPKDIIHPERWRSARSLLRHVQRFGHDDEESEQDNGPPVRWSR</sequence>
<name>A0AAE4F105_9EURY</name>
<gene>
    <name evidence="2" type="ORF">NDI54_21025</name>
</gene>
<reference evidence="2 3" key="1">
    <citation type="submission" date="2022-06" db="EMBL/GenBank/DDBJ databases">
        <title>Haloarcula sp. a new haloarchaeum isolate from saline soil.</title>
        <authorList>
            <person name="Strakova D."/>
            <person name="Galisteo C."/>
            <person name="Sanchez-Porro C."/>
            <person name="Ventosa A."/>
        </authorList>
    </citation>
    <scope>NUCLEOTIDE SEQUENCE [LARGE SCALE GENOMIC DNA]</scope>
    <source>
        <strain evidence="2 3">S1AR25-5A</strain>
    </source>
</reference>
<evidence type="ECO:0000256" key="1">
    <source>
        <dbReference type="SAM" id="MobiDB-lite"/>
    </source>
</evidence>
<feature type="region of interest" description="Disordered" evidence="1">
    <location>
        <begin position="79"/>
        <end position="100"/>
    </location>
</feature>
<proteinExistence type="predicted"/>
<dbReference type="AlphaFoldDB" id="A0AAE4F105"/>
<keyword evidence="3" id="KW-1185">Reference proteome</keyword>
<accession>A0AAE4F105</accession>
<evidence type="ECO:0000313" key="3">
    <source>
        <dbReference type="Proteomes" id="UP001253439"/>
    </source>
</evidence>
<comment type="caution">
    <text evidence="2">The sequence shown here is derived from an EMBL/GenBank/DDBJ whole genome shotgun (WGS) entry which is preliminary data.</text>
</comment>
<organism evidence="2 3">
    <name type="scientific">Haloarcula terrestris</name>
    <dbReference type="NCBI Taxonomy" id="2950533"/>
    <lineage>
        <taxon>Archaea</taxon>
        <taxon>Methanobacteriati</taxon>
        <taxon>Methanobacteriota</taxon>
        <taxon>Stenosarchaea group</taxon>
        <taxon>Halobacteria</taxon>
        <taxon>Halobacteriales</taxon>
        <taxon>Haloarculaceae</taxon>
        <taxon>Haloarcula</taxon>
    </lineage>
</organism>
<dbReference type="EMBL" id="JAMQOM010000027">
    <property type="protein sequence ID" value="MDS0223815.1"/>
    <property type="molecule type" value="Genomic_DNA"/>
</dbReference>
<dbReference type="Proteomes" id="UP001253439">
    <property type="component" value="Unassembled WGS sequence"/>
</dbReference>
<evidence type="ECO:0000313" key="2">
    <source>
        <dbReference type="EMBL" id="MDS0223815.1"/>
    </source>
</evidence>
<protein>
    <submittedName>
        <fullName evidence="2">Uncharacterized protein</fullName>
    </submittedName>
</protein>
<dbReference type="RefSeq" id="WP_310898291.1">
    <property type="nucleotide sequence ID" value="NZ_JAMQOM010000027.1"/>
</dbReference>